<proteinExistence type="predicted"/>
<dbReference type="GO" id="GO:0045505">
    <property type="term" value="F:dynein intermediate chain binding"/>
    <property type="evidence" value="ECO:0007669"/>
    <property type="project" value="InterPro"/>
</dbReference>
<evidence type="ECO:0000259" key="1">
    <source>
        <dbReference type="Pfam" id="PF08385"/>
    </source>
</evidence>
<dbReference type="GO" id="GO:0005858">
    <property type="term" value="C:axonemal dynein complex"/>
    <property type="evidence" value="ECO:0007669"/>
    <property type="project" value="TreeGrafter"/>
</dbReference>
<dbReference type="GO" id="GO:0007018">
    <property type="term" value="P:microtubule-based movement"/>
    <property type="evidence" value="ECO:0007669"/>
    <property type="project" value="InterPro"/>
</dbReference>
<gene>
    <name evidence="2" type="ORF">JKP88DRAFT_287142</name>
</gene>
<feature type="domain" description="Dynein heavy chain tail" evidence="1">
    <location>
        <begin position="427"/>
        <end position="668"/>
    </location>
</feature>
<evidence type="ECO:0000313" key="2">
    <source>
        <dbReference type="EMBL" id="KAG5188874.1"/>
    </source>
</evidence>
<sequence>MPDQRVRVIAGVVEELLGADGQAVAGEIAGSGAVHAFLDDPATGHLQATLGPKGELLLSNATGDDTAQRAIHFATLGPKGELLLSNATGDGTAHRAVHFATLGPKGELLLSNATGDGTAQRAIHFVKTRPQAVTADNMGRILQVSSVADDALGSLYHAVWREALSGKVQGLIAELDSTLADAVGNAAGKGLRSLGGIVTPSDEFNFWERHDGASIGRDAARQISGTFQPLRAPFAAIETMQFSELEDAMRFSELEDLIDTVSESLDDVWRIEGGGGAGVQRRLSEGGSGNGDATALWSDAFALVRARLQGGARVCEKWCQAVHNLTAVDWGGGNSHQWKGPGHSDKLCKAFAGRLEEVMRLRTTHEELSRLLTPDEAQQLGAEVLFRPFASVSPLRYNPYTEPQWRAAVTEFERLLAPIEQTVAANFRPAVSAALAGEREVLLRQLVDHLNALETSFDEHDRDNGAAGGRNLSSSAGGVVRCRVLGGRCKTIRSVAADLLSNLPGFKVRMYQVAALKTIRSVAANLLSDLAGFKAFNELADELVLRASRQETALVEEWRDGVEDMLDSEEVSRQLRGRLMEISKAGVLDVNFSEKLVTLLREVRQLAELGHTVPPRISKAASEAERFYRYGIMLKKVANFYNNMETQIIDAQKPMLLDSLLAFEEVVTQPTLTKGRGTTSGQITWANEVECAQYVARLQGAADTLSLENRRLRKVHDELCKRVCQLMSVDLLRQRDLWRSKWQAAEELVTGLRSKYPPERMAKWLRHWDEQVYKALETGYQLGLESLNESLPDIKASRRLGNRAELAFSQRTLQFRPPLEELRSQYYREMKKFVGVPGAFGGFAQDTSATGVFAKMPSRNSGGLLRVFEKAELLMQKLARLKDSHKGWVVLGCVELEQYVDETVHSADDFDLNLKTLRAKRKEAEKASADLPDFARVDCFAVSLLPLKSAVDDQLQRLGDALLLALRKKVLTQFKEVDAFLAEGMERLGRRPRTVEEIGAATRDWSALDAQRESVHAQSAQCAELKRLLLQHAPGHQIDTSESRGHQIDTSEVSMRMANLDGQGGRWDEFDVALEAFNEMVEEQKESVKGVLEQEVGRAALMP</sequence>
<keyword evidence="3" id="KW-1185">Reference proteome</keyword>
<dbReference type="Proteomes" id="UP000664859">
    <property type="component" value="Unassembled WGS sequence"/>
</dbReference>
<organism evidence="2 3">
    <name type="scientific">Tribonema minus</name>
    <dbReference type="NCBI Taxonomy" id="303371"/>
    <lineage>
        <taxon>Eukaryota</taxon>
        <taxon>Sar</taxon>
        <taxon>Stramenopiles</taxon>
        <taxon>Ochrophyta</taxon>
        <taxon>PX clade</taxon>
        <taxon>Xanthophyceae</taxon>
        <taxon>Tribonematales</taxon>
        <taxon>Tribonemataceae</taxon>
        <taxon>Tribonema</taxon>
    </lineage>
</organism>
<name>A0A836CKL8_9STRA</name>
<dbReference type="PANTHER" id="PTHR46532">
    <property type="entry name" value="MALE FERTILITY FACTOR KL5"/>
    <property type="match status" value="1"/>
</dbReference>
<dbReference type="OrthoDB" id="10252139at2759"/>
<dbReference type="GO" id="GO:0051959">
    <property type="term" value="F:dynein light intermediate chain binding"/>
    <property type="evidence" value="ECO:0007669"/>
    <property type="project" value="InterPro"/>
</dbReference>
<dbReference type="AlphaFoldDB" id="A0A836CKL8"/>
<comment type="caution">
    <text evidence="2">The sequence shown here is derived from an EMBL/GenBank/DDBJ whole genome shotgun (WGS) entry which is preliminary data.</text>
</comment>
<dbReference type="InterPro" id="IPR026983">
    <property type="entry name" value="DHC"/>
</dbReference>
<protein>
    <recommendedName>
        <fullName evidence="1">Dynein heavy chain tail domain-containing protein</fullName>
    </recommendedName>
</protein>
<dbReference type="Pfam" id="PF08385">
    <property type="entry name" value="DHC_N1"/>
    <property type="match status" value="1"/>
</dbReference>
<reference evidence="2" key="1">
    <citation type="submission" date="2021-02" db="EMBL/GenBank/DDBJ databases">
        <title>First Annotated Genome of the Yellow-green Alga Tribonema minus.</title>
        <authorList>
            <person name="Mahan K.M."/>
        </authorList>
    </citation>
    <scope>NUCLEOTIDE SEQUENCE</scope>
    <source>
        <strain evidence="2">UTEX B ZZ1240</strain>
    </source>
</reference>
<dbReference type="EMBL" id="JAFCMP010000061">
    <property type="protein sequence ID" value="KAG5188874.1"/>
    <property type="molecule type" value="Genomic_DNA"/>
</dbReference>
<dbReference type="InterPro" id="IPR013594">
    <property type="entry name" value="Dynein_heavy_tail"/>
</dbReference>
<dbReference type="PANTHER" id="PTHR46532:SF15">
    <property type="entry name" value="CYTOPLASMIC DYNEIN 2 HEAVY CHAIN 1"/>
    <property type="match status" value="1"/>
</dbReference>
<accession>A0A836CKL8</accession>
<evidence type="ECO:0000313" key="3">
    <source>
        <dbReference type="Proteomes" id="UP000664859"/>
    </source>
</evidence>